<accession>A0A5D3DF50</accession>
<organism evidence="2 4">
    <name type="scientific">Cucumis melo var. makuwa</name>
    <name type="common">Oriental melon</name>
    <dbReference type="NCBI Taxonomy" id="1194695"/>
    <lineage>
        <taxon>Eukaryota</taxon>
        <taxon>Viridiplantae</taxon>
        <taxon>Streptophyta</taxon>
        <taxon>Embryophyta</taxon>
        <taxon>Tracheophyta</taxon>
        <taxon>Spermatophyta</taxon>
        <taxon>Magnoliopsida</taxon>
        <taxon>eudicotyledons</taxon>
        <taxon>Gunneridae</taxon>
        <taxon>Pentapetalae</taxon>
        <taxon>rosids</taxon>
        <taxon>fabids</taxon>
        <taxon>Cucurbitales</taxon>
        <taxon>Cucurbitaceae</taxon>
        <taxon>Benincaseae</taxon>
        <taxon>Cucumis</taxon>
    </lineage>
</organism>
<evidence type="ECO:0000313" key="4">
    <source>
        <dbReference type="Proteomes" id="UP000321947"/>
    </source>
</evidence>
<evidence type="ECO:0000313" key="3">
    <source>
        <dbReference type="Proteomes" id="UP000321393"/>
    </source>
</evidence>
<sequence length="141" mass="15434">MSTTIGDPPPPSYPIRSIHTLTGNSLPFNQIILSDGQSVKIIEIGKLSSQSLCLSRKALTWLSSLFPSLEAIPPETCPQSSTHNNNEGTPPSALRLEFDSSTATSLLQHDGWVQFGKYHLRFLNADLLSSYHCQQTAYFGA</sequence>
<dbReference type="EMBL" id="SSTE01021801">
    <property type="protein sequence ID" value="KAA0032234.1"/>
    <property type="molecule type" value="Genomic_DNA"/>
</dbReference>
<gene>
    <name evidence="2" type="ORF">E5676_scaffold333G00220</name>
    <name evidence="1" type="ORF">E6C27_scaffold219G00540</name>
</gene>
<name>A0A5D3DF50_CUCMM</name>
<dbReference type="Proteomes" id="UP000321947">
    <property type="component" value="Unassembled WGS sequence"/>
</dbReference>
<evidence type="ECO:0000313" key="2">
    <source>
        <dbReference type="EMBL" id="TYK22165.1"/>
    </source>
</evidence>
<protein>
    <submittedName>
        <fullName evidence="2">Uncharacterized protein</fullName>
    </submittedName>
</protein>
<dbReference type="AlphaFoldDB" id="A0A5D3DF50"/>
<evidence type="ECO:0000313" key="1">
    <source>
        <dbReference type="EMBL" id="KAA0032234.1"/>
    </source>
</evidence>
<proteinExistence type="predicted"/>
<comment type="caution">
    <text evidence="2">The sequence shown here is derived from an EMBL/GenBank/DDBJ whole genome shotgun (WGS) entry which is preliminary data.</text>
</comment>
<dbReference type="EMBL" id="SSTD01005204">
    <property type="protein sequence ID" value="TYK22165.1"/>
    <property type="molecule type" value="Genomic_DNA"/>
</dbReference>
<dbReference type="Proteomes" id="UP000321393">
    <property type="component" value="Unassembled WGS sequence"/>
</dbReference>
<reference evidence="3 4" key="1">
    <citation type="submission" date="2019-08" db="EMBL/GenBank/DDBJ databases">
        <title>Draft genome sequences of two oriental melons (Cucumis melo L. var makuwa).</title>
        <authorList>
            <person name="Kwon S.-Y."/>
        </authorList>
    </citation>
    <scope>NUCLEOTIDE SEQUENCE [LARGE SCALE GENOMIC DNA]</scope>
    <source>
        <strain evidence="4">cv. Chang Bougi</strain>
        <strain evidence="3">cv. SW 3</strain>
        <tissue evidence="2">Leaf</tissue>
    </source>
</reference>